<evidence type="ECO:0000313" key="2">
    <source>
        <dbReference type="Proteomes" id="UP000178449"/>
    </source>
</evidence>
<accession>A0A1F6GGA4</accession>
<reference evidence="1 2" key="1">
    <citation type="journal article" date="2016" name="Nat. Commun.">
        <title>Thousands of microbial genomes shed light on interconnected biogeochemical processes in an aquifer system.</title>
        <authorList>
            <person name="Anantharaman K."/>
            <person name="Brown C.T."/>
            <person name="Hug L.A."/>
            <person name="Sharon I."/>
            <person name="Castelle C.J."/>
            <person name="Probst A.J."/>
            <person name="Thomas B.C."/>
            <person name="Singh A."/>
            <person name="Wilkins M.J."/>
            <person name="Karaoz U."/>
            <person name="Brodie E.L."/>
            <person name="Williams K.H."/>
            <person name="Hubbard S.S."/>
            <person name="Banfield J.F."/>
        </authorList>
    </citation>
    <scope>NUCLEOTIDE SEQUENCE [LARGE SCALE GENOMIC DNA]</scope>
</reference>
<comment type="caution">
    <text evidence="1">The sequence shown here is derived from an EMBL/GenBank/DDBJ whole genome shotgun (WGS) entry which is preliminary data.</text>
</comment>
<gene>
    <name evidence="1" type="ORF">A2527_10795</name>
</gene>
<dbReference type="AlphaFoldDB" id="A0A1F6GGA4"/>
<proteinExistence type="predicted"/>
<dbReference type="Proteomes" id="UP000178449">
    <property type="component" value="Unassembled WGS sequence"/>
</dbReference>
<evidence type="ECO:0000313" key="1">
    <source>
        <dbReference type="EMBL" id="OGG97146.1"/>
    </source>
</evidence>
<protein>
    <submittedName>
        <fullName evidence="1">Uncharacterized protein</fullName>
    </submittedName>
</protein>
<organism evidence="1 2">
    <name type="scientific">Candidatus Lambdaproteobacteria bacterium RIFOXYD2_FULL_50_16</name>
    <dbReference type="NCBI Taxonomy" id="1817772"/>
    <lineage>
        <taxon>Bacteria</taxon>
        <taxon>Pseudomonadati</taxon>
        <taxon>Pseudomonadota</taxon>
        <taxon>Candidatus Lambdaproteobacteria</taxon>
    </lineage>
</organism>
<sequence>MTDPSKIATDSLQGTDWVVRFVSTAERRQVIGHDLIVRALESQGFKVDHEEYKITKKTEHKRPINPKKPDGPKETVVIEEKINVNGSIRHLRQLAWRATKDEENLLLVQLERLKGESVAVPLIYREVLESGKAILVTGLSRSVHSQLLAKPDIGLNLISEFLAEDKESLEDLVARSKRKKGFQSAAREIMDLQGLSPEVSKRISEVALGKAASVTDEEAVNILLLSDLYSRYQPILIQFWEDVKRKSHPPAALAKQFELLCDGIPTMTLVKKFSVYLDSERKYKNNAEIFLSLFACLQEMDKGGFKGDPKLYTPTAMWSLVKGVMVIGRSQIDPDLWGKCVFFFNPEDERTETKASLEAIVRLGAKFKNEYIKRMATSSQSLQDIFDTVNADRYLKRHPLSFGQLDKQERSIAEQWLKRRLGFQLATDELDQLSLFTSEQPPIPKLIYSMPTIGGAYGYTISQMLKATASDFLKPDAVTLGKRMGKEFFEICYFKCVVEPALPVTRGQFGRWLTSLGMLENPEAMGFVPDEKEEAPDAWINDDVLKGTGNSIIPKDVGPDEFSVAYQDARQKYQSFFAKLRNHGFAANEEYNPAKLLLSCFEQGIFDFGTPAFRHWLKGTYLHDELEEVISNCTAELKETLAEHAKGSKLALFLPQPLAGIFYMTRRFNIRVANRKLKVHLLLHPAKKPSELFGAHRDFAKAVSAYLKGGTEAERQGLVQAMQMIAEYQKGAEEYLRFLGLFLFDRFLHAYHRLRESSSMNSPSHIKYWIPDNRKLVIGNLKGLNLAKMINFVQDSKRGDGPPVHNQSLAQFAQGIFYYQNSGKKMKEIAKKTKKLAKLFDRFSDSLKKTSEFKRYEKKLSQLTELLERPVELFTAKKLAEIEEISMQMKQMADNSDSGDAVVARLQKEWIKRYPQDDTIAKPHKVFSHERNKNDNFLMELTLGRDLVLQLQVKRCVIFVPEQGKKGQMEAILNLLPFISQHAHDAEYYLEISSLDQESQKGLAREIDPTHFFSSEKIQPIPKAN</sequence>
<name>A0A1F6GGA4_9PROT</name>
<dbReference type="EMBL" id="MFNE01000004">
    <property type="protein sequence ID" value="OGG97146.1"/>
    <property type="molecule type" value="Genomic_DNA"/>
</dbReference>